<dbReference type="SMART" id="SM00751">
    <property type="entry name" value="BSD"/>
    <property type="match status" value="1"/>
</dbReference>
<evidence type="ECO:0000256" key="1">
    <source>
        <dbReference type="SAM" id="MobiDB-lite"/>
    </source>
</evidence>
<dbReference type="PANTHER" id="PTHR31923">
    <property type="entry name" value="BSD DOMAIN-CONTAINING PROTEIN"/>
    <property type="match status" value="1"/>
</dbReference>
<evidence type="ECO:0000313" key="3">
    <source>
        <dbReference type="EMBL" id="GAQ78106.1"/>
    </source>
</evidence>
<feature type="region of interest" description="Disordered" evidence="1">
    <location>
        <begin position="153"/>
        <end position="181"/>
    </location>
</feature>
<proteinExistence type="predicted"/>
<feature type="compositionally biased region" description="Low complexity" evidence="1">
    <location>
        <begin position="379"/>
        <end position="390"/>
    </location>
</feature>
<dbReference type="OMA" id="AFELNAW"/>
<feature type="compositionally biased region" description="Polar residues" evidence="1">
    <location>
        <begin position="352"/>
        <end position="366"/>
    </location>
</feature>
<dbReference type="Proteomes" id="UP000054558">
    <property type="component" value="Unassembled WGS sequence"/>
</dbReference>
<dbReference type="AlphaFoldDB" id="A0A1Y1HNC1"/>
<feature type="compositionally biased region" description="Polar residues" evidence="1">
    <location>
        <begin position="155"/>
        <end position="167"/>
    </location>
</feature>
<evidence type="ECO:0000313" key="4">
    <source>
        <dbReference type="Proteomes" id="UP000054558"/>
    </source>
</evidence>
<gene>
    <name evidence="3" type="ORF">KFL_000080100</name>
</gene>
<feature type="region of interest" description="Disordered" evidence="1">
    <location>
        <begin position="241"/>
        <end position="268"/>
    </location>
</feature>
<dbReference type="Gene3D" id="1.10.3970.10">
    <property type="entry name" value="BSD domain"/>
    <property type="match status" value="1"/>
</dbReference>
<sequence length="452" mass="48014">MRVVSLLQPRSLLPEKVSNPAFKAAPLPTVMDSFFKKAQEFASASLKKSQELATTAAAQSRELATETAKQTRLAAQSSYKAAAEASKKAEIKLKQLALDLNAKGGPGQPSKEQELQEAGITEELIDFIRGIDIKTFRQFPLEDALSAQAAAGLQKTDSGISDNGSDSPSEKTPKEQRVDGSELTPFQEHHATLVLQTVQEVADFRYVLCPRRMKESRFWKIYFTLVHSHIAPYEARWQQAQAAKQPAEPPAETAAKDSTKPSAAATTAASIAETMKPLQESFLVGIQEVRAGLTQAGRTIASSVTSSSPKPAEKPKSKPANGGIRDLAAVKAAADATPAASEKKPAVRETTGAVQTATGTEPSATNPDKKEGPRETDGKAAAGGAVSQAKAGGGNEKGEETDLDAYLMGALDDDVDDDDDGEGFNEEDFEKLVNSGGFMKDEHKADKGKVAS</sequence>
<feature type="compositionally biased region" description="Basic and acidic residues" evidence="1">
    <location>
        <begin position="168"/>
        <end position="180"/>
    </location>
</feature>
<dbReference type="PANTHER" id="PTHR31923:SF1">
    <property type="entry name" value="BSD DOMAIN-CONTAINING PROTEIN"/>
    <property type="match status" value="1"/>
</dbReference>
<dbReference type="OrthoDB" id="47923at2759"/>
<dbReference type="Pfam" id="PF03909">
    <property type="entry name" value="BSD"/>
    <property type="match status" value="1"/>
</dbReference>
<reference evidence="3 4" key="1">
    <citation type="journal article" date="2014" name="Nat. Commun.">
        <title>Klebsormidium flaccidum genome reveals primary factors for plant terrestrial adaptation.</title>
        <authorList>
            <person name="Hori K."/>
            <person name="Maruyama F."/>
            <person name="Fujisawa T."/>
            <person name="Togashi T."/>
            <person name="Yamamoto N."/>
            <person name="Seo M."/>
            <person name="Sato S."/>
            <person name="Yamada T."/>
            <person name="Mori H."/>
            <person name="Tajima N."/>
            <person name="Moriyama T."/>
            <person name="Ikeuchi M."/>
            <person name="Watanabe M."/>
            <person name="Wada H."/>
            <person name="Kobayashi K."/>
            <person name="Saito M."/>
            <person name="Masuda T."/>
            <person name="Sasaki-Sekimoto Y."/>
            <person name="Mashiguchi K."/>
            <person name="Awai K."/>
            <person name="Shimojima M."/>
            <person name="Masuda S."/>
            <person name="Iwai M."/>
            <person name="Nobusawa T."/>
            <person name="Narise T."/>
            <person name="Kondo S."/>
            <person name="Saito H."/>
            <person name="Sato R."/>
            <person name="Murakawa M."/>
            <person name="Ihara Y."/>
            <person name="Oshima-Yamada Y."/>
            <person name="Ohtaka K."/>
            <person name="Satoh M."/>
            <person name="Sonobe K."/>
            <person name="Ishii M."/>
            <person name="Ohtani R."/>
            <person name="Kanamori-Sato M."/>
            <person name="Honoki R."/>
            <person name="Miyazaki D."/>
            <person name="Mochizuki H."/>
            <person name="Umetsu J."/>
            <person name="Higashi K."/>
            <person name="Shibata D."/>
            <person name="Kamiya Y."/>
            <person name="Sato N."/>
            <person name="Nakamura Y."/>
            <person name="Tabata S."/>
            <person name="Ida S."/>
            <person name="Kurokawa K."/>
            <person name="Ohta H."/>
        </authorList>
    </citation>
    <scope>NUCLEOTIDE SEQUENCE [LARGE SCALE GENOMIC DNA]</scope>
    <source>
        <strain evidence="3 4">NIES-2285</strain>
    </source>
</reference>
<name>A0A1Y1HNC1_KLENI</name>
<keyword evidence="4" id="KW-1185">Reference proteome</keyword>
<dbReference type="STRING" id="105231.A0A1Y1HNC1"/>
<dbReference type="PROSITE" id="PS50858">
    <property type="entry name" value="BSD"/>
    <property type="match status" value="1"/>
</dbReference>
<feature type="compositionally biased region" description="Basic and acidic residues" evidence="1">
    <location>
        <begin position="367"/>
        <end position="378"/>
    </location>
</feature>
<dbReference type="InterPro" id="IPR005607">
    <property type="entry name" value="BSD_dom"/>
</dbReference>
<dbReference type="InterPro" id="IPR035925">
    <property type="entry name" value="BSD_dom_sf"/>
</dbReference>
<feature type="compositionally biased region" description="Low complexity" evidence="1">
    <location>
        <begin position="241"/>
        <end position="253"/>
    </location>
</feature>
<feature type="domain" description="BSD" evidence="2">
    <location>
        <begin position="187"/>
        <end position="230"/>
    </location>
</feature>
<dbReference type="EMBL" id="DF236957">
    <property type="protein sequence ID" value="GAQ78106.1"/>
    <property type="molecule type" value="Genomic_DNA"/>
</dbReference>
<feature type="compositionally biased region" description="Acidic residues" evidence="1">
    <location>
        <begin position="411"/>
        <end position="429"/>
    </location>
</feature>
<evidence type="ECO:0000259" key="2">
    <source>
        <dbReference type="PROSITE" id="PS50858"/>
    </source>
</evidence>
<feature type="compositionally biased region" description="Low complexity" evidence="1">
    <location>
        <begin position="329"/>
        <end position="340"/>
    </location>
</feature>
<accession>A0A1Y1HNC1</accession>
<protein>
    <recommendedName>
        <fullName evidence="2">BSD domain-containing protein</fullName>
    </recommendedName>
</protein>
<feature type="compositionally biased region" description="Basic and acidic residues" evidence="1">
    <location>
        <begin position="439"/>
        <end position="452"/>
    </location>
</feature>
<organism evidence="3 4">
    <name type="scientific">Klebsormidium nitens</name>
    <name type="common">Green alga</name>
    <name type="synonym">Ulothrix nitens</name>
    <dbReference type="NCBI Taxonomy" id="105231"/>
    <lineage>
        <taxon>Eukaryota</taxon>
        <taxon>Viridiplantae</taxon>
        <taxon>Streptophyta</taxon>
        <taxon>Klebsormidiophyceae</taxon>
        <taxon>Klebsormidiales</taxon>
        <taxon>Klebsormidiaceae</taxon>
        <taxon>Klebsormidium</taxon>
    </lineage>
</organism>
<feature type="region of interest" description="Disordered" evidence="1">
    <location>
        <begin position="300"/>
        <end position="452"/>
    </location>
</feature>
<dbReference type="SUPFAM" id="SSF140383">
    <property type="entry name" value="BSD domain-like"/>
    <property type="match status" value="1"/>
</dbReference>